<dbReference type="AlphaFoldDB" id="A0A151GMK9"/>
<dbReference type="EMBL" id="LAYC01000002">
    <property type="protein sequence ID" value="KYK58261.1"/>
    <property type="molecule type" value="Genomic_DNA"/>
</dbReference>
<comment type="caution">
    <text evidence="1">The sequence shown here is derived from an EMBL/GenBank/DDBJ whole genome shotgun (WGS) entry which is preliminary data.</text>
</comment>
<protein>
    <submittedName>
        <fullName evidence="1">Uncharacterized protein</fullName>
    </submittedName>
</protein>
<dbReference type="RefSeq" id="XP_040657613.1">
    <property type="nucleotide sequence ID" value="XM_040802580.1"/>
</dbReference>
<name>A0A151GMK9_DRECN</name>
<accession>A0A151GMK9</accession>
<gene>
    <name evidence="1" type="ORF">DCS_05274</name>
</gene>
<dbReference type="GeneID" id="63717917"/>
<dbReference type="InParanoid" id="A0A151GMK9"/>
<dbReference type="OrthoDB" id="4863351at2759"/>
<evidence type="ECO:0000313" key="2">
    <source>
        <dbReference type="Proteomes" id="UP000076580"/>
    </source>
</evidence>
<evidence type="ECO:0000313" key="1">
    <source>
        <dbReference type="EMBL" id="KYK58261.1"/>
    </source>
</evidence>
<reference evidence="1 2" key="1">
    <citation type="journal article" date="2016" name="Sci. Rep.">
        <title>Insights into Adaptations to a Near-Obligate Nematode Endoparasitic Lifestyle from the Finished Genome of Drechmeria coniospora.</title>
        <authorList>
            <person name="Zhang L."/>
            <person name="Zhou Z."/>
            <person name="Guo Q."/>
            <person name="Fokkens L."/>
            <person name="Miskei M."/>
            <person name="Pocsi I."/>
            <person name="Zhang W."/>
            <person name="Chen M."/>
            <person name="Wang L."/>
            <person name="Sun Y."/>
            <person name="Donzelli B.G."/>
            <person name="Gibson D.M."/>
            <person name="Nelson D.R."/>
            <person name="Luo J.G."/>
            <person name="Rep M."/>
            <person name="Liu H."/>
            <person name="Yang S."/>
            <person name="Wang J."/>
            <person name="Krasnoff S.B."/>
            <person name="Xu Y."/>
            <person name="Molnar I."/>
            <person name="Lin M."/>
        </authorList>
    </citation>
    <scope>NUCLEOTIDE SEQUENCE [LARGE SCALE GENOMIC DNA]</scope>
    <source>
        <strain evidence="1 2">ARSEF 6962</strain>
    </source>
</reference>
<proteinExistence type="predicted"/>
<dbReference type="Proteomes" id="UP000076580">
    <property type="component" value="Chromosome 02"/>
</dbReference>
<keyword evidence="2" id="KW-1185">Reference proteome</keyword>
<sequence length="385" mass="43239">MASLYFLFFAGAQGNLMRWTGDLNLVDVIRHTTAAKGEIEEVRRRFTGTPEPYVDSVFGLHEWFNGDGSLFRNRFDRKCFYKRRKMLVASDGFDIEIVPTEDDNTANYDDDSNITIHIESSTARVETSSFGWRTENSKTFGLDGTVGFGFPGATPVFNSVSFSHGTTEVYEQKEDKTHSQEKTLRVSKQFVCRGGFRCITQTWTFAAKYHGTCPSIPLVDPVCYKTVLDGYSGIDAYRVESEYWKAFDVQAHQYLHSNLSLPSVHGQLSHWSKVGERFYKMTRNGSPAGKVIPSRLKAGVWWPQEGIYAIDYTDNGACQLTHPVFQSGKLLRIQLVIKIPITDKAKAGVRRKKQAPGKSEAVDATGLGIEVEILERIPRLNEGGS</sequence>
<organism evidence="1 2">
    <name type="scientific">Drechmeria coniospora</name>
    <name type="common">Nematophagous fungus</name>
    <name type="synonym">Meria coniospora</name>
    <dbReference type="NCBI Taxonomy" id="98403"/>
    <lineage>
        <taxon>Eukaryota</taxon>
        <taxon>Fungi</taxon>
        <taxon>Dikarya</taxon>
        <taxon>Ascomycota</taxon>
        <taxon>Pezizomycotina</taxon>
        <taxon>Sordariomycetes</taxon>
        <taxon>Hypocreomycetidae</taxon>
        <taxon>Hypocreales</taxon>
        <taxon>Ophiocordycipitaceae</taxon>
        <taxon>Drechmeria</taxon>
    </lineage>
</organism>